<dbReference type="OrthoDB" id="660922at2"/>
<evidence type="ECO:0000313" key="1">
    <source>
        <dbReference type="EMBL" id="QES88540.1"/>
    </source>
</evidence>
<name>A0A5P2G459_9BACT</name>
<proteinExistence type="predicted"/>
<accession>A0A5P2G459</accession>
<dbReference type="KEGG" id="arac:E0W69_007650"/>
<dbReference type="Proteomes" id="UP000292424">
    <property type="component" value="Chromosome"/>
</dbReference>
<reference evidence="1 2" key="1">
    <citation type="submission" date="2019-09" db="EMBL/GenBank/DDBJ databases">
        <title>Complete genome sequence of Arachidicoccus sp. B3-10 isolated from apple orchard soil.</title>
        <authorList>
            <person name="Kim H.S."/>
            <person name="Han K.-I."/>
            <person name="Suh M.K."/>
            <person name="Lee K.C."/>
            <person name="Eom M.K."/>
            <person name="Kim J.-S."/>
            <person name="Kang S.W."/>
            <person name="Sin Y."/>
            <person name="Lee J.-S."/>
        </authorList>
    </citation>
    <scope>NUCLEOTIDE SEQUENCE [LARGE SCALE GENOMIC DNA]</scope>
    <source>
        <strain evidence="1 2">B3-10</strain>
    </source>
</reference>
<organism evidence="1 2">
    <name type="scientific">Rhizosphaericola mali</name>
    <dbReference type="NCBI Taxonomy" id="2545455"/>
    <lineage>
        <taxon>Bacteria</taxon>
        <taxon>Pseudomonadati</taxon>
        <taxon>Bacteroidota</taxon>
        <taxon>Chitinophagia</taxon>
        <taxon>Chitinophagales</taxon>
        <taxon>Chitinophagaceae</taxon>
        <taxon>Rhizosphaericola</taxon>
    </lineage>
</organism>
<gene>
    <name evidence="1" type="ORF">E0W69_007650</name>
</gene>
<evidence type="ECO:0000313" key="2">
    <source>
        <dbReference type="Proteomes" id="UP000292424"/>
    </source>
</evidence>
<dbReference type="RefSeq" id="WP_131329428.1">
    <property type="nucleotide sequence ID" value="NZ_CP044016.1"/>
</dbReference>
<dbReference type="AlphaFoldDB" id="A0A5P2G459"/>
<dbReference type="EMBL" id="CP044016">
    <property type="protein sequence ID" value="QES88540.1"/>
    <property type="molecule type" value="Genomic_DNA"/>
</dbReference>
<keyword evidence="2" id="KW-1185">Reference proteome</keyword>
<protein>
    <submittedName>
        <fullName evidence="1">Uncharacterized protein</fullName>
    </submittedName>
</protein>
<sequence>MILQFTIHNSKFIIEMEQILIHQLHSYMLQNNPDLLLALQGTGKITEYLEQKVQTAYPLLDQLIEQETAPSFIEEACMDFLTKDLKPSRFLFLSDFLETQFSTKYLRWKQQGILVYEITNLEALLIPIFEDFQFSEDSQTDTAFNYVLLKKIQEYFHSTKIIH</sequence>